<feature type="coiled-coil region" evidence="1">
    <location>
        <begin position="99"/>
        <end position="140"/>
    </location>
</feature>
<reference evidence="3 4" key="1">
    <citation type="submission" date="2019-03" db="EMBL/GenBank/DDBJ databases">
        <title>Genomic Encyclopedia of Archaeal and Bacterial Type Strains, Phase II (KMG-II): from individual species to whole genera.</title>
        <authorList>
            <person name="Goeker M."/>
        </authorList>
    </citation>
    <scope>NUCLEOTIDE SEQUENCE [LARGE SCALE GENOMIC DNA]</scope>
    <source>
        <strain evidence="3 4">DSM 28353</strain>
    </source>
</reference>
<dbReference type="OrthoDB" id="1493354at2"/>
<protein>
    <recommendedName>
        <fullName evidence="5">J domain-containing protein</fullName>
    </recommendedName>
</protein>
<gene>
    <name evidence="3" type="ORF">CLV99_0517</name>
</gene>
<comment type="caution">
    <text evidence="3">The sequence shown here is derived from an EMBL/GenBank/DDBJ whole genome shotgun (WGS) entry which is preliminary data.</text>
</comment>
<evidence type="ECO:0000313" key="4">
    <source>
        <dbReference type="Proteomes" id="UP000295292"/>
    </source>
</evidence>
<feature type="transmembrane region" description="Helical" evidence="2">
    <location>
        <begin position="196"/>
        <end position="214"/>
    </location>
</feature>
<sequence>MSAEIQISIIEKIKKRLNIDSEIELVDLYDLVFKTRSIYHPDKYLDNESRKEATEKFIEYSGLLKELKLYIDRVKFEKGGSELILFEDTIESIQDKSHIVYLEEQISELKSILKEKEDLISELNSTLSELIATLEKVRGNHVNELGKDIEKFYKPKPRNLLYLGVSTITIISINLLKDMRSIKQNVTEFFPFDITYLNIFFFSIILLVVTNFLINRLVLAKVLNIAEKLKTNKVLNDFFKKNNETNYPRYDVSNYFFTESKIEQYIETSFYENAYFKILNKLNKDFGAKSISYLKQVFIYNLIEKDLIKIGKAEKLDRKFTVLG</sequence>
<dbReference type="Proteomes" id="UP000295292">
    <property type="component" value="Unassembled WGS sequence"/>
</dbReference>
<evidence type="ECO:0000256" key="2">
    <source>
        <dbReference type="SAM" id="Phobius"/>
    </source>
</evidence>
<keyword evidence="2" id="KW-1133">Transmembrane helix</keyword>
<evidence type="ECO:0008006" key="5">
    <source>
        <dbReference type="Google" id="ProtNLM"/>
    </source>
</evidence>
<proteinExistence type="predicted"/>
<keyword evidence="2" id="KW-0472">Membrane</keyword>
<accession>A0A4R6WL95</accession>
<evidence type="ECO:0000313" key="3">
    <source>
        <dbReference type="EMBL" id="TDQ79085.1"/>
    </source>
</evidence>
<keyword evidence="4" id="KW-1185">Reference proteome</keyword>
<dbReference type="AlphaFoldDB" id="A0A4R6WL95"/>
<dbReference type="RefSeq" id="WP_133582899.1">
    <property type="nucleotide sequence ID" value="NZ_SNYV01000011.1"/>
</dbReference>
<organism evidence="3 4">
    <name type="scientific">Sphingobacterium yanglingense</name>
    <dbReference type="NCBI Taxonomy" id="1437280"/>
    <lineage>
        <taxon>Bacteria</taxon>
        <taxon>Pseudomonadati</taxon>
        <taxon>Bacteroidota</taxon>
        <taxon>Sphingobacteriia</taxon>
        <taxon>Sphingobacteriales</taxon>
        <taxon>Sphingobacteriaceae</taxon>
        <taxon>Sphingobacterium</taxon>
    </lineage>
</organism>
<feature type="transmembrane region" description="Helical" evidence="2">
    <location>
        <begin position="160"/>
        <end position="176"/>
    </location>
</feature>
<keyword evidence="2" id="KW-0812">Transmembrane</keyword>
<dbReference type="EMBL" id="SNYV01000011">
    <property type="protein sequence ID" value="TDQ79085.1"/>
    <property type="molecule type" value="Genomic_DNA"/>
</dbReference>
<keyword evidence="1" id="KW-0175">Coiled coil</keyword>
<evidence type="ECO:0000256" key="1">
    <source>
        <dbReference type="SAM" id="Coils"/>
    </source>
</evidence>
<name>A0A4R6WL95_9SPHI</name>